<dbReference type="FunFam" id="3.30.70.360:FF:000001">
    <property type="entry name" value="N-acetyldiaminopimelate deacetylase"/>
    <property type="match status" value="1"/>
</dbReference>
<sequence length="413" mass="43329">MDITPPPLPPSPLSDDPRFTGLLDAARALQPKTVALRRAVHKHPEQGLRLPRTQQAVLDALGGLDLKITTGESCSSVVGVLEGDKPGPTVLLRADMDALPLTETSGLEFASEVDGSMHACGHDTHTAMLVSAARLLADRRDALAGQVIFMFQPGEEGYHGARHMIHDGVLTAAGRPADKAFALHVTTRLPSGVVCTRPGAMMAAADTFSVRVTGRGGHGAMPQDALDPVPAAAAMVGALQTMITRRVSAFDPTVITVGSIHAGTTNNIIPEFADLEGTIRTVSEQARAFVREELPKVCEHVAQAHGCRAGVDVVPGYPVTVNDDAFAEHVVRVAGAALGADNAALMDFPVMGAEDFSYVLQRVPGAMAFLGACQPGVDPEEAPPNHSPRVHFDESAMVHGVAMYAAVALDALR</sequence>
<evidence type="ECO:0000256" key="2">
    <source>
        <dbReference type="PIRSR" id="PIRSR005962-1"/>
    </source>
</evidence>
<dbReference type="InterPro" id="IPR036264">
    <property type="entry name" value="Bact_exopeptidase_dim_dom"/>
</dbReference>
<feature type="binding site" evidence="2">
    <location>
        <position position="386"/>
    </location>
    <ligand>
        <name>Mn(2+)</name>
        <dbReference type="ChEBI" id="CHEBI:29035"/>
        <label>2</label>
    </ligand>
</feature>
<feature type="binding site" evidence="2">
    <location>
        <position position="122"/>
    </location>
    <ligand>
        <name>Mn(2+)</name>
        <dbReference type="ChEBI" id="CHEBI:29035"/>
        <label>2</label>
    </ligand>
</feature>
<protein>
    <submittedName>
        <fullName evidence="4">Hippurate hydrolase</fullName>
    </submittedName>
</protein>
<evidence type="ECO:0000313" key="4">
    <source>
        <dbReference type="EMBL" id="RZS44993.1"/>
    </source>
</evidence>
<dbReference type="SUPFAM" id="SSF55031">
    <property type="entry name" value="Bacterial exopeptidase dimerisation domain"/>
    <property type="match status" value="1"/>
</dbReference>
<comment type="cofactor">
    <cofactor evidence="2">
        <name>Mn(2+)</name>
        <dbReference type="ChEBI" id="CHEBI:29035"/>
    </cofactor>
    <text evidence="2">The Mn(2+) ion enhances activity.</text>
</comment>
<dbReference type="InterPro" id="IPR011650">
    <property type="entry name" value="Peptidase_M20_dimer"/>
</dbReference>
<gene>
    <name evidence="4" type="ORF">EV193_101877</name>
</gene>
<dbReference type="GO" id="GO:0050118">
    <property type="term" value="F:N-acetyldiaminopimelate deacetylase activity"/>
    <property type="evidence" value="ECO:0007669"/>
    <property type="project" value="UniProtKB-ARBA"/>
</dbReference>
<dbReference type="NCBIfam" id="TIGR01891">
    <property type="entry name" value="amidohydrolases"/>
    <property type="match status" value="1"/>
</dbReference>
<dbReference type="GO" id="GO:0019877">
    <property type="term" value="P:diaminopimelate biosynthetic process"/>
    <property type="evidence" value="ECO:0007669"/>
    <property type="project" value="UniProtKB-ARBA"/>
</dbReference>
<dbReference type="Gene3D" id="3.30.70.360">
    <property type="match status" value="1"/>
</dbReference>
<dbReference type="SUPFAM" id="SSF53187">
    <property type="entry name" value="Zn-dependent exopeptidases"/>
    <property type="match status" value="1"/>
</dbReference>
<keyword evidence="1 4" id="KW-0378">Hydrolase</keyword>
<dbReference type="GO" id="GO:0046872">
    <property type="term" value="F:metal ion binding"/>
    <property type="evidence" value="ECO:0007669"/>
    <property type="project" value="UniProtKB-KW"/>
</dbReference>
<dbReference type="Gene3D" id="3.40.630.10">
    <property type="entry name" value="Zn peptidases"/>
    <property type="match status" value="1"/>
</dbReference>
<reference evidence="4 5" key="1">
    <citation type="submission" date="2019-02" db="EMBL/GenBank/DDBJ databases">
        <title>Genomic Encyclopedia of Type Strains, Phase IV (KMG-IV): sequencing the most valuable type-strain genomes for metagenomic binning, comparative biology and taxonomic classification.</title>
        <authorList>
            <person name="Goeker M."/>
        </authorList>
    </citation>
    <scope>NUCLEOTIDE SEQUENCE [LARGE SCALE GENOMIC DNA]</scope>
    <source>
        <strain evidence="4 5">DSM 101727</strain>
    </source>
</reference>
<dbReference type="PIRSF" id="PIRSF005962">
    <property type="entry name" value="Pept_M20D_amidohydro"/>
    <property type="match status" value="1"/>
</dbReference>
<comment type="caution">
    <text evidence="4">The sequence shown here is derived from an EMBL/GenBank/DDBJ whole genome shotgun (WGS) entry which is preliminary data.</text>
</comment>
<dbReference type="PANTHER" id="PTHR11014:SF63">
    <property type="entry name" value="METALLOPEPTIDASE, PUTATIVE (AFU_ORTHOLOGUE AFUA_6G09600)-RELATED"/>
    <property type="match status" value="1"/>
</dbReference>
<keyword evidence="5" id="KW-1185">Reference proteome</keyword>
<keyword evidence="2" id="KW-0479">Metal-binding</keyword>
<feature type="binding site" evidence="2">
    <location>
        <position position="184"/>
    </location>
    <ligand>
        <name>Mn(2+)</name>
        <dbReference type="ChEBI" id="CHEBI:29035"/>
        <label>2</label>
    </ligand>
</feature>
<name>A0A4V2EUL5_9PSEU</name>
<dbReference type="PANTHER" id="PTHR11014">
    <property type="entry name" value="PEPTIDASE M20 FAMILY MEMBER"/>
    <property type="match status" value="1"/>
</dbReference>
<evidence type="ECO:0000256" key="1">
    <source>
        <dbReference type="ARBA" id="ARBA00022801"/>
    </source>
</evidence>
<feature type="binding site" evidence="2">
    <location>
        <position position="156"/>
    </location>
    <ligand>
        <name>Mn(2+)</name>
        <dbReference type="ChEBI" id="CHEBI:29035"/>
        <label>2</label>
    </ligand>
</feature>
<dbReference type="Pfam" id="PF07687">
    <property type="entry name" value="M20_dimer"/>
    <property type="match status" value="1"/>
</dbReference>
<organism evidence="4 5">
    <name type="scientific">Herbihabitans rhizosphaerae</name>
    <dbReference type="NCBI Taxonomy" id="1872711"/>
    <lineage>
        <taxon>Bacteria</taxon>
        <taxon>Bacillati</taxon>
        <taxon>Actinomycetota</taxon>
        <taxon>Actinomycetes</taxon>
        <taxon>Pseudonocardiales</taxon>
        <taxon>Pseudonocardiaceae</taxon>
        <taxon>Herbihabitans</taxon>
    </lineage>
</organism>
<dbReference type="InterPro" id="IPR002933">
    <property type="entry name" value="Peptidase_M20"/>
</dbReference>
<keyword evidence="2" id="KW-0464">Manganese</keyword>
<dbReference type="RefSeq" id="WP_130342599.1">
    <property type="nucleotide sequence ID" value="NZ_SGWQ01000001.1"/>
</dbReference>
<feature type="domain" description="Peptidase M20 dimerisation" evidence="3">
    <location>
        <begin position="207"/>
        <end position="302"/>
    </location>
</feature>
<dbReference type="Proteomes" id="UP000294257">
    <property type="component" value="Unassembled WGS sequence"/>
</dbReference>
<dbReference type="OrthoDB" id="9777385at2"/>
<dbReference type="AlphaFoldDB" id="A0A4V2EUL5"/>
<feature type="binding site" evidence="2">
    <location>
        <position position="120"/>
    </location>
    <ligand>
        <name>Mn(2+)</name>
        <dbReference type="ChEBI" id="CHEBI:29035"/>
        <label>2</label>
    </ligand>
</feature>
<dbReference type="Pfam" id="PF01546">
    <property type="entry name" value="Peptidase_M20"/>
    <property type="match status" value="1"/>
</dbReference>
<proteinExistence type="predicted"/>
<dbReference type="EMBL" id="SGWQ01000001">
    <property type="protein sequence ID" value="RZS44993.1"/>
    <property type="molecule type" value="Genomic_DNA"/>
</dbReference>
<evidence type="ECO:0000259" key="3">
    <source>
        <dbReference type="Pfam" id="PF07687"/>
    </source>
</evidence>
<dbReference type="InterPro" id="IPR017439">
    <property type="entry name" value="Amidohydrolase"/>
</dbReference>
<evidence type="ECO:0000313" key="5">
    <source>
        <dbReference type="Proteomes" id="UP000294257"/>
    </source>
</evidence>
<dbReference type="CDD" id="cd03886">
    <property type="entry name" value="M20_Acy1"/>
    <property type="match status" value="1"/>
</dbReference>
<accession>A0A4V2EUL5</accession>